<comment type="caution">
    <text evidence="7">The sequence shown here is derived from an EMBL/GenBank/DDBJ whole genome shotgun (WGS) entry which is preliminary data.</text>
</comment>
<dbReference type="InterPro" id="IPR051694">
    <property type="entry name" value="Immunoregulatory_rcpt-like"/>
</dbReference>
<sequence>MSSRANRDMTYTAVNCYQSDAQNTYYLQDYPPFTSTIDVESTSTVPDTSTVTTTIPPTSTTSSSNPTPVGAIVGGVIGGIAIIALVILGIFFYCRKKPTNMAPVEQIISPTIQPPHQPPHQPSFASPPLYNAQTSNPAWLPASPSPSSPTYNPAGVHYQNMPSTSPQPEQFSNVQITYELKEVPATNPVGI</sequence>
<protein>
    <recommendedName>
        <fullName evidence="9">Mid2 domain-containing protein</fullName>
    </recommendedName>
</protein>
<evidence type="ECO:0000256" key="4">
    <source>
        <dbReference type="ARBA" id="ARBA00023136"/>
    </source>
</evidence>
<feature type="compositionally biased region" description="Polar residues" evidence="5">
    <location>
        <begin position="160"/>
        <end position="169"/>
    </location>
</feature>
<evidence type="ECO:0000256" key="3">
    <source>
        <dbReference type="ARBA" id="ARBA00022989"/>
    </source>
</evidence>
<keyword evidence="8" id="KW-1185">Reference proteome</keyword>
<keyword evidence="3 6" id="KW-1133">Transmembrane helix</keyword>
<evidence type="ECO:0000256" key="2">
    <source>
        <dbReference type="ARBA" id="ARBA00022692"/>
    </source>
</evidence>
<dbReference type="AlphaFoldDB" id="A0AAN5YYN5"/>
<dbReference type="EMBL" id="JAAMOD010000622">
    <property type="protein sequence ID" value="KAF5227299.1"/>
    <property type="molecule type" value="Genomic_DNA"/>
</dbReference>
<evidence type="ECO:0008006" key="9">
    <source>
        <dbReference type="Google" id="ProtNLM"/>
    </source>
</evidence>
<name>A0AAN5YYN5_FUSAU</name>
<dbReference type="PANTHER" id="PTHR15549">
    <property type="entry name" value="PAIRED IMMUNOGLOBULIN-LIKE TYPE 2 RECEPTOR"/>
    <property type="match status" value="1"/>
</dbReference>
<accession>A0AAN5YYN5</accession>
<evidence type="ECO:0000256" key="1">
    <source>
        <dbReference type="ARBA" id="ARBA00004167"/>
    </source>
</evidence>
<proteinExistence type="predicted"/>
<feature type="non-terminal residue" evidence="7">
    <location>
        <position position="191"/>
    </location>
</feature>
<reference evidence="7 8" key="1">
    <citation type="submission" date="2020-02" db="EMBL/GenBank/DDBJ databases">
        <title>Identification and distribution of gene clusters putatively required for synthesis of sphingolipid metabolism inhibitors in phylogenetically diverse species of the filamentous fungus Fusarium.</title>
        <authorList>
            <person name="Kim H.-S."/>
            <person name="Busman M."/>
            <person name="Brown D.W."/>
            <person name="Divon H."/>
            <person name="Uhlig S."/>
            <person name="Proctor R.H."/>
        </authorList>
    </citation>
    <scope>NUCLEOTIDE SEQUENCE [LARGE SCALE GENOMIC DNA]</scope>
    <source>
        <strain evidence="7 8">NRRL 2903</strain>
    </source>
</reference>
<keyword evidence="2 6" id="KW-0812">Transmembrane</keyword>
<evidence type="ECO:0000256" key="5">
    <source>
        <dbReference type="SAM" id="MobiDB-lite"/>
    </source>
</evidence>
<gene>
    <name evidence="7" type="ORF">FAUST_11867</name>
</gene>
<keyword evidence="4 6" id="KW-0472">Membrane</keyword>
<evidence type="ECO:0000256" key="6">
    <source>
        <dbReference type="SAM" id="Phobius"/>
    </source>
</evidence>
<organism evidence="7 8">
    <name type="scientific">Fusarium austroamericanum</name>
    <dbReference type="NCBI Taxonomy" id="282268"/>
    <lineage>
        <taxon>Eukaryota</taxon>
        <taxon>Fungi</taxon>
        <taxon>Dikarya</taxon>
        <taxon>Ascomycota</taxon>
        <taxon>Pezizomycotina</taxon>
        <taxon>Sordariomycetes</taxon>
        <taxon>Hypocreomycetidae</taxon>
        <taxon>Hypocreales</taxon>
        <taxon>Nectriaceae</taxon>
        <taxon>Fusarium</taxon>
    </lineage>
</organism>
<dbReference type="Proteomes" id="UP000537989">
    <property type="component" value="Unassembled WGS sequence"/>
</dbReference>
<feature type="region of interest" description="Disordered" evidence="5">
    <location>
        <begin position="135"/>
        <end position="169"/>
    </location>
</feature>
<evidence type="ECO:0000313" key="8">
    <source>
        <dbReference type="Proteomes" id="UP000537989"/>
    </source>
</evidence>
<dbReference type="GO" id="GO:0016020">
    <property type="term" value="C:membrane"/>
    <property type="evidence" value="ECO:0007669"/>
    <property type="project" value="UniProtKB-SubCell"/>
</dbReference>
<dbReference type="GO" id="GO:0071944">
    <property type="term" value="C:cell periphery"/>
    <property type="evidence" value="ECO:0007669"/>
    <property type="project" value="UniProtKB-ARBA"/>
</dbReference>
<feature type="transmembrane region" description="Helical" evidence="6">
    <location>
        <begin position="69"/>
        <end position="93"/>
    </location>
</feature>
<comment type="subcellular location">
    <subcellularLocation>
        <location evidence="1">Membrane</location>
        <topology evidence="1">Single-pass membrane protein</topology>
    </subcellularLocation>
</comment>
<feature type="region of interest" description="Disordered" evidence="5">
    <location>
        <begin position="41"/>
        <end position="65"/>
    </location>
</feature>
<evidence type="ECO:0000313" key="7">
    <source>
        <dbReference type="EMBL" id="KAF5227299.1"/>
    </source>
</evidence>